<evidence type="ECO:0000313" key="2">
    <source>
        <dbReference type="EMBL" id="AMR76077.1"/>
    </source>
</evidence>
<evidence type="ECO:0000313" key="3">
    <source>
        <dbReference type="Proteomes" id="UP000075229"/>
    </source>
</evidence>
<protein>
    <submittedName>
        <fullName evidence="2">Uncharacterized protein</fullName>
    </submittedName>
</protein>
<name>A0AAN1CFF7_BORHE</name>
<gene>
    <name evidence="2" type="ORF">A0V01_05600</name>
</gene>
<keyword evidence="2" id="KW-0614">Plasmid</keyword>
<dbReference type="Proteomes" id="UP000075229">
    <property type="component" value="Plasmid Unnamed"/>
</dbReference>
<dbReference type="EMBL" id="CP014811">
    <property type="protein sequence ID" value="AMR76077.1"/>
    <property type="molecule type" value="Genomic_DNA"/>
</dbReference>
<keyword evidence="1" id="KW-0812">Transmembrane</keyword>
<accession>A0AAN1CFF7</accession>
<geneLocation type="plasmid" evidence="3">
    <name>lp28-4 sequence</name>
</geneLocation>
<feature type="transmembrane region" description="Helical" evidence="1">
    <location>
        <begin position="23"/>
        <end position="44"/>
    </location>
</feature>
<evidence type="ECO:0000256" key="1">
    <source>
        <dbReference type="SAM" id="Phobius"/>
    </source>
</evidence>
<keyword evidence="1" id="KW-0472">Membrane</keyword>
<proteinExistence type="predicted"/>
<reference evidence="2 3" key="1">
    <citation type="submission" date="2016-03" db="EMBL/GenBank/DDBJ databases">
        <title>Borrelia hermsii Genome sequencing and assembly.</title>
        <authorList>
            <person name="Bontemps-Gallo S."/>
            <person name="Stewart S."/>
        </authorList>
    </citation>
    <scope>NUCLEOTIDE SEQUENCE [LARGE SCALE GENOMIC DNA]</scope>
    <source>
        <strain evidence="2 3">DAH-2E7</strain>
        <plasmid evidence="3">lp28-4 sequence</plasmid>
    </source>
</reference>
<keyword evidence="1" id="KW-1133">Transmembrane helix</keyword>
<dbReference type="RefSeq" id="WP_062706066.1">
    <property type="nucleotide sequence ID" value="NZ_CP014811.1"/>
</dbReference>
<dbReference type="AlphaFoldDB" id="A0AAN1CFF7"/>
<organism evidence="2 3">
    <name type="scientific">Borrelia hermsii</name>
    <dbReference type="NCBI Taxonomy" id="140"/>
    <lineage>
        <taxon>Bacteria</taxon>
        <taxon>Pseudomonadati</taxon>
        <taxon>Spirochaetota</taxon>
        <taxon>Spirochaetia</taxon>
        <taxon>Spirochaetales</taxon>
        <taxon>Borreliaceae</taxon>
        <taxon>Borrelia</taxon>
    </lineage>
</organism>
<sequence>MPSSSMIEDKIILANKDYQAPSFFTNNAIASSMAIIDIMFYFGGEYERINSLNRRIGISNHDFSYHFIFIKKNKFCNCNKNL</sequence>